<keyword evidence="3" id="KW-0133">Cell shape</keyword>
<feature type="region of interest" description="Disordered" evidence="5">
    <location>
        <begin position="254"/>
        <end position="277"/>
    </location>
</feature>
<dbReference type="PANTHER" id="PTHR34138">
    <property type="entry name" value="CELL SHAPE-DETERMINING PROTEIN MREC"/>
    <property type="match status" value="1"/>
</dbReference>
<dbReference type="Proteomes" id="UP001228113">
    <property type="component" value="Chromosome"/>
</dbReference>
<dbReference type="GO" id="GO:0008360">
    <property type="term" value="P:regulation of cell shape"/>
    <property type="evidence" value="ECO:0007669"/>
    <property type="project" value="UniProtKB-KW"/>
</dbReference>
<sequence>MAALLLGHLGWILLGRGPGGRWRALMDLAGTPTRMVSGRLEAWRDHRRQRLDTYKAAVAEATRLRAQVAAFQAERDALAPRLVEADEAIRLLGLKKLLPLSFTPARVIASTRRAPFGGLFLDLGSDGGLQPDQGVICPEGVVGRLWEVGPTQASLLPLDAYNASTGVMLARSRATGVLQGLGPGKAALRYIGSQEGVQVGEPVYTSGLDRIFPRGLLVGYVSSVRPRDVELQVEVSLAAPLDRVNLVLILPPRPQLELPPPAQPKPTEKPKVRKGAP</sequence>
<evidence type="ECO:0000256" key="1">
    <source>
        <dbReference type="ARBA" id="ARBA00009369"/>
    </source>
</evidence>
<dbReference type="AlphaFoldDB" id="A0AA48KFH1"/>
<dbReference type="Gene3D" id="2.40.10.350">
    <property type="entry name" value="Rod shape-determining protein MreC, domain 2"/>
    <property type="match status" value="1"/>
</dbReference>
<accession>A0AA48KFH1</accession>
<dbReference type="InterPro" id="IPR055342">
    <property type="entry name" value="MreC_beta-barrel_core"/>
</dbReference>
<evidence type="ECO:0000256" key="4">
    <source>
        <dbReference type="ARBA" id="ARBA00032089"/>
    </source>
</evidence>
<dbReference type="PANTHER" id="PTHR34138:SF1">
    <property type="entry name" value="CELL SHAPE-DETERMINING PROTEIN MREC"/>
    <property type="match status" value="1"/>
</dbReference>
<feature type="domain" description="Rod shape-determining protein MreC beta-barrel core" evidence="6">
    <location>
        <begin position="107"/>
        <end position="250"/>
    </location>
</feature>
<evidence type="ECO:0000256" key="3">
    <source>
        <dbReference type="ARBA" id="ARBA00022960"/>
    </source>
</evidence>
<name>A0AA48KFH1_9BACT</name>
<keyword evidence="8" id="KW-1185">Reference proteome</keyword>
<dbReference type="InterPro" id="IPR042177">
    <property type="entry name" value="Cell/Rod_1"/>
</dbReference>
<evidence type="ECO:0000256" key="2">
    <source>
        <dbReference type="ARBA" id="ARBA00013855"/>
    </source>
</evidence>
<feature type="compositionally biased region" description="Pro residues" evidence="5">
    <location>
        <begin position="254"/>
        <end position="264"/>
    </location>
</feature>
<dbReference type="Gene3D" id="2.40.10.340">
    <property type="entry name" value="Rod shape-determining protein MreC, domain 1"/>
    <property type="match status" value="1"/>
</dbReference>
<evidence type="ECO:0000313" key="7">
    <source>
        <dbReference type="EMBL" id="BDU78307.1"/>
    </source>
</evidence>
<reference evidence="7" key="1">
    <citation type="journal article" date="2023" name="Int. J. Syst. Evol. Microbiol.">
        <title>Mesoterricola silvestris gen. nov., sp. nov., Mesoterricola sediminis sp. nov., Geothrix oryzae sp. nov., Geothrix edaphica sp. nov., Geothrix rubra sp. nov., and Geothrix limicola sp. nov., six novel members of Acidobacteriota isolated from soils.</title>
        <authorList>
            <person name="Itoh H."/>
            <person name="Sugisawa Y."/>
            <person name="Mise K."/>
            <person name="Xu Z."/>
            <person name="Kuniyasu M."/>
            <person name="Ushijima N."/>
            <person name="Kawano K."/>
            <person name="Kobayashi E."/>
            <person name="Shiratori Y."/>
            <person name="Masuda Y."/>
            <person name="Senoo K."/>
        </authorList>
    </citation>
    <scope>NUCLEOTIDE SEQUENCE</scope>
    <source>
        <strain evidence="7">W786</strain>
    </source>
</reference>
<organism evidence="7 8">
    <name type="scientific">Mesoterricola sediminis</name>
    <dbReference type="NCBI Taxonomy" id="2927980"/>
    <lineage>
        <taxon>Bacteria</taxon>
        <taxon>Pseudomonadati</taxon>
        <taxon>Acidobacteriota</taxon>
        <taxon>Holophagae</taxon>
        <taxon>Holophagales</taxon>
        <taxon>Holophagaceae</taxon>
        <taxon>Mesoterricola</taxon>
    </lineage>
</organism>
<evidence type="ECO:0000313" key="8">
    <source>
        <dbReference type="Proteomes" id="UP001228113"/>
    </source>
</evidence>
<evidence type="ECO:0000256" key="5">
    <source>
        <dbReference type="SAM" id="MobiDB-lite"/>
    </source>
</evidence>
<proteinExistence type="inferred from homology"/>
<dbReference type="Pfam" id="PF04085">
    <property type="entry name" value="MreC"/>
    <property type="match status" value="1"/>
</dbReference>
<dbReference type="InterPro" id="IPR042175">
    <property type="entry name" value="Cell/Rod_MreC_2"/>
</dbReference>
<dbReference type="GO" id="GO:0005886">
    <property type="term" value="C:plasma membrane"/>
    <property type="evidence" value="ECO:0007669"/>
    <property type="project" value="TreeGrafter"/>
</dbReference>
<dbReference type="InterPro" id="IPR007221">
    <property type="entry name" value="MreC"/>
</dbReference>
<dbReference type="EMBL" id="AP027081">
    <property type="protein sequence ID" value="BDU78307.1"/>
    <property type="molecule type" value="Genomic_DNA"/>
</dbReference>
<evidence type="ECO:0000259" key="6">
    <source>
        <dbReference type="Pfam" id="PF04085"/>
    </source>
</evidence>
<gene>
    <name evidence="7" type="ORF">METESE_32650</name>
</gene>
<dbReference type="KEGG" id="msea:METESE_32650"/>
<comment type="similarity">
    <text evidence="1">Belongs to the MreC family.</text>
</comment>
<protein>
    <recommendedName>
        <fullName evidence="2">Cell shape-determining protein MreC</fullName>
    </recommendedName>
    <alternativeName>
        <fullName evidence="4">Cell shape protein MreC</fullName>
    </alternativeName>
</protein>